<dbReference type="AlphaFoldDB" id="A0A8T0DAU1"/>
<keyword evidence="2" id="KW-1185">Reference proteome</keyword>
<comment type="caution">
    <text evidence="1">The sequence shown here is derived from an EMBL/GenBank/DDBJ whole genome shotgun (WGS) entry which is preliminary data.</text>
</comment>
<protein>
    <submittedName>
        <fullName evidence="1">Uncharacterized protein</fullName>
    </submittedName>
</protein>
<evidence type="ECO:0000313" key="1">
    <source>
        <dbReference type="EMBL" id="KAF8564562.1"/>
    </source>
</evidence>
<accession>A0A8T0DAU1</accession>
<dbReference type="OrthoDB" id="6239602at2759"/>
<sequence>MPQTERTFRATVRLLVPDVSDPSVGSSFQVPELMHVFLDEVGETPQQYLLPRYAALRCLSRIDGASQLVNFDELRSLFTNRNFVVTVRPPSCYWFRPYILQLTPSGRTVPSLLEAFRSTMDYESKSVRLDFVRPDSSPRPQDTICSSPSGLLDSPSFCSLPKHSSPIIVANQSRRGTAETLNFSVDLFE</sequence>
<proteinExistence type="predicted"/>
<organism evidence="1 2">
    <name type="scientific">Paragonimus westermani</name>
    <dbReference type="NCBI Taxonomy" id="34504"/>
    <lineage>
        <taxon>Eukaryota</taxon>
        <taxon>Metazoa</taxon>
        <taxon>Spiralia</taxon>
        <taxon>Lophotrochozoa</taxon>
        <taxon>Platyhelminthes</taxon>
        <taxon>Trematoda</taxon>
        <taxon>Digenea</taxon>
        <taxon>Plagiorchiida</taxon>
        <taxon>Troglotremata</taxon>
        <taxon>Troglotrematidae</taxon>
        <taxon>Paragonimus</taxon>
    </lineage>
</organism>
<reference evidence="1 2" key="1">
    <citation type="submission" date="2019-07" db="EMBL/GenBank/DDBJ databases">
        <title>Annotation for the trematode Paragonimus westermani.</title>
        <authorList>
            <person name="Choi Y.-J."/>
        </authorList>
    </citation>
    <scope>NUCLEOTIDE SEQUENCE [LARGE SCALE GENOMIC DNA]</scope>
    <source>
        <strain evidence="1">180907_Pwestermani</strain>
    </source>
</reference>
<name>A0A8T0DAU1_9TREM</name>
<dbReference type="EMBL" id="JTDF01008340">
    <property type="protein sequence ID" value="KAF8564562.1"/>
    <property type="molecule type" value="Genomic_DNA"/>
</dbReference>
<gene>
    <name evidence="1" type="ORF">P879_09421</name>
</gene>
<dbReference type="Proteomes" id="UP000699462">
    <property type="component" value="Unassembled WGS sequence"/>
</dbReference>
<evidence type="ECO:0000313" key="2">
    <source>
        <dbReference type="Proteomes" id="UP000699462"/>
    </source>
</evidence>